<accession>A0A7T4A2E8</accession>
<feature type="region of interest" description="Disordered" evidence="1">
    <location>
        <begin position="494"/>
        <end position="527"/>
    </location>
</feature>
<feature type="compositionally biased region" description="Low complexity" evidence="1">
    <location>
        <begin position="223"/>
        <end position="232"/>
    </location>
</feature>
<feature type="compositionally biased region" description="Pro residues" evidence="1">
    <location>
        <begin position="756"/>
        <end position="766"/>
    </location>
</feature>
<dbReference type="Gene3D" id="1.10.30.50">
    <property type="match status" value="1"/>
</dbReference>
<dbReference type="SMART" id="SM00507">
    <property type="entry name" value="HNHc"/>
    <property type="match status" value="1"/>
</dbReference>
<organism evidence="3 4">
    <name type="scientific">Brevibacterium casei</name>
    <dbReference type="NCBI Taxonomy" id="33889"/>
    <lineage>
        <taxon>Bacteria</taxon>
        <taxon>Bacillati</taxon>
        <taxon>Actinomycetota</taxon>
        <taxon>Actinomycetes</taxon>
        <taxon>Micrococcales</taxon>
        <taxon>Brevibacteriaceae</taxon>
        <taxon>Brevibacterium</taxon>
    </lineage>
</organism>
<sequence length="872" mass="92934">MPGLTIRGALGYRVSARRPLPKIAEHCEANEFHVRTSFEIGIDIECDVNYTNVISHADVGRQVTPVTDTIESVPSADQPGSNPRGVEVDPTSPYADVYAVYTSSDRAQIAALEATARAFLADVIGHLDLFNPDPGSPYRHATFSETAWRFARARNGSGDEPDDQSETGGDGAVSSVAGGSSDVGVSPVAGSSSDTEVDDLDDISVPGSIDAEPGNSDADDTEPPVAAPAEGGPETRGADSTQGADSVFLPGFPKFSETQTMDGWVHRFSHTEDLAELSAIRGSTVSGTYAHIVAAMTLVHGLPKFHARCAAGEFTIEHILAAAQACRHLRFTNLHAVDRYLDERRADITIETFKKSLAMKIAVLQPNEERTESAREHRRVDLTTYPDGTACLTLTGSSADLQALYVRIEAFAKLIRNGSTAAIADQLPPGAVIDDDRGIAALMFDIFTRTVPQVCIQVRAHDTDTGETTTTEIPLDLDDVRTAEDIDAAVAAAANAGGSGGDASEFIADSEDGSHDLSSPTGPAVPHRLHRLPGVERDEFGRVAFALTVSMPTDEFWMRAQAKMITTVPCMSLAQRADLPGTFSDGSPVPAETARYIAAHSRTWTRILTDPATGTPIDAKALSYQIPAAIRQTLIAQWRGCTAPGCRRRAETSEIDHIIPFDHDDPASGGKTVFGNLHPLCKQHHQAKTDGKYSVRMVEPGVVEYRFAHGSTATVSPPDHPVNAENARLMRDIGDADPPGPSAPPDSSGLSDSPDTPGPWSPPDSPDLPNSPDSPDPPDQLNPPDQSVPADPSTSRVPSVTPEPPRLPGPNDAPCEQGGEVRRPGEVRRSAECPGPEGGSGHPGWMPKFGSIEWKAPKGREWVWDNGEPPPF</sequence>
<gene>
    <name evidence="3" type="ORF">I6H47_03960</name>
</gene>
<protein>
    <submittedName>
        <fullName evidence="3">HNH endonuclease</fullName>
    </submittedName>
</protein>
<feature type="region of interest" description="Disordered" evidence="1">
    <location>
        <begin position="154"/>
        <end position="247"/>
    </location>
</feature>
<dbReference type="InterPro" id="IPR002711">
    <property type="entry name" value="HNH"/>
</dbReference>
<feature type="compositionally biased region" description="Low complexity" evidence="1">
    <location>
        <begin position="745"/>
        <end position="755"/>
    </location>
</feature>
<dbReference type="AlphaFoldDB" id="A0A7T4A2E8"/>
<dbReference type="EMBL" id="CP065989">
    <property type="protein sequence ID" value="QQB15989.1"/>
    <property type="molecule type" value="Genomic_DNA"/>
</dbReference>
<dbReference type="CDD" id="cd00085">
    <property type="entry name" value="HNHc"/>
    <property type="match status" value="1"/>
</dbReference>
<dbReference type="GO" id="GO:0003676">
    <property type="term" value="F:nucleic acid binding"/>
    <property type="evidence" value="ECO:0007669"/>
    <property type="project" value="InterPro"/>
</dbReference>
<evidence type="ECO:0000313" key="4">
    <source>
        <dbReference type="Proteomes" id="UP000595374"/>
    </source>
</evidence>
<feature type="region of interest" description="Disordered" evidence="1">
    <location>
        <begin position="71"/>
        <end position="90"/>
    </location>
</feature>
<proteinExistence type="predicted"/>
<dbReference type="Proteomes" id="UP000595374">
    <property type="component" value="Chromosome"/>
</dbReference>
<dbReference type="GO" id="GO:0004519">
    <property type="term" value="F:endonuclease activity"/>
    <property type="evidence" value="ECO:0007669"/>
    <property type="project" value="UniProtKB-KW"/>
</dbReference>
<evidence type="ECO:0000313" key="3">
    <source>
        <dbReference type="EMBL" id="QQB15989.1"/>
    </source>
</evidence>
<keyword evidence="3" id="KW-0540">Nuclease</keyword>
<feature type="compositionally biased region" description="Low complexity" evidence="1">
    <location>
        <begin position="172"/>
        <end position="194"/>
    </location>
</feature>
<evidence type="ECO:0000259" key="2">
    <source>
        <dbReference type="SMART" id="SM00507"/>
    </source>
</evidence>
<keyword evidence="3" id="KW-0378">Hydrolase</keyword>
<reference evidence="3 4" key="1">
    <citation type="submission" date="2020-12" db="EMBL/GenBank/DDBJ databases">
        <title>FDA dAtabase for Regulatory Grade micrObial Sequences (FDA-ARGOS): Supporting development and validation of Infectious Disease Dx tests.</title>
        <authorList>
            <person name="Sproer C."/>
            <person name="Gronow S."/>
            <person name="Severitt S."/>
            <person name="Schroder I."/>
            <person name="Tallon L."/>
            <person name="Sadzewicz L."/>
            <person name="Zhao X."/>
            <person name="Boylan J."/>
            <person name="Ott S."/>
            <person name="Bowen H."/>
            <person name="Vavikolanu K."/>
            <person name="Mehta A."/>
            <person name="Aluvathingal J."/>
            <person name="Nadendla S."/>
            <person name="Lowell S."/>
            <person name="Myers T."/>
            <person name="Yan Y."/>
            <person name="Sichtig H."/>
        </authorList>
    </citation>
    <scope>NUCLEOTIDE SEQUENCE [LARGE SCALE GENOMIC DNA]</scope>
    <source>
        <strain evidence="3 4">FDAARGOS_990</strain>
    </source>
</reference>
<name>A0A7T4A2E8_9MICO</name>
<keyword evidence="3" id="KW-0255">Endonuclease</keyword>
<feature type="region of interest" description="Disordered" evidence="1">
    <location>
        <begin position="731"/>
        <end position="852"/>
    </location>
</feature>
<dbReference type="InterPro" id="IPR003615">
    <property type="entry name" value="HNH_nuc"/>
</dbReference>
<feature type="compositionally biased region" description="Basic and acidic residues" evidence="1">
    <location>
        <begin position="819"/>
        <end position="831"/>
    </location>
</feature>
<evidence type="ECO:0000256" key="1">
    <source>
        <dbReference type="SAM" id="MobiDB-lite"/>
    </source>
</evidence>
<dbReference type="GO" id="GO:0008270">
    <property type="term" value="F:zinc ion binding"/>
    <property type="evidence" value="ECO:0007669"/>
    <property type="project" value="InterPro"/>
</dbReference>
<feature type="domain" description="HNH nuclease" evidence="2">
    <location>
        <begin position="629"/>
        <end position="686"/>
    </location>
</feature>
<feature type="compositionally biased region" description="Pro residues" evidence="1">
    <location>
        <begin position="772"/>
        <end position="781"/>
    </location>
</feature>
<dbReference type="Pfam" id="PF01844">
    <property type="entry name" value="HNH"/>
    <property type="match status" value="1"/>
</dbReference>